<dbReference type="PANTHER" id="PTHR43448:SF7">
    <property type="entry name" value="4-HYDROXYBENZOATE SOLANESYLTRANSFERASE"/>
    <property type="match status" value="1"/>
</dbReference>
<feature type="transmembrane region" description="Helical" evidence="14">
    <location>
        <begin position="169"/>
        <end position="190"/>
    </location>
</feature>
<evidence type="ECO:0000256" key="1">
    <source>
        <dbReference type="ARBA" id="ARBA00004651"/>
    </source>
</evidence>
<evidence type="ECO:0000256" key="5">
    <source>
        <dbReference type="ARBA" id="ARBA00022679"/>
    </source>
</evidence>
<name>A0A7C2Z5L5_9AQUI</name>
<feature type="transmembrane region" description="Helical" evidence="14">
    <location>
        <begin position="241"/>
        <end position="262"/>
    </location>
</feature>
<evidence type="ECO:0000256" key="14">
    <source>
        <dbReference type="HAMAP-Rule" id="MF_00154"/>
    </source>
</evidence>
<organism evidence="15">
    <name type="scientific">Hydrogenobacter sp</name>
    <dbReference type="NCBI Taxonomy" id="2152829"/>
    <lineage>
        <taxon>Bacteria</taxon>
        <taxon>Pseudomonadati</taxon>
        <taxon>Aquificota</taxon>
        <taxon>Aquificia</taxon>
        <taxon>Aquificales</taxon>
        <taxon>Aquificaceae</taxon>
        <taxon>Hydrogenobacter</taxon>
    </lineage>
</organism>
<comment type="catalytic activity">
    <reaction evidence="13 14">
        <text>heme b + (2E,6E)-farnesyl diphosphate + H2O = Fe(II)-heme o + diphosphate</text>
        <dbReference type="Rhea" id="RHEA:28070"/>
        <dbReference type="ChEBI" id="CHEBI:15377"/>
        <dbReference type="ChEBI" id="CHEBI:33019"/>
        <dbReference type="ChEBI" id="CHEBI:60344"/>
        <dbReference type="ChEBI" id="CHEBI:60530"/>
        <dbReference type="ChEBI" id="CHEBI:175763"/>
        <dbReference type="EC" id="2.5.1.141"/>
    </reaction>
</comment>
<dbReference type="EMBL" id="DSFP01000032">
    <property type="protein sequence ID" value="HEW45744.1"/>
    <property type="molecule type" value="Genomic_DNA"/>
</dbReference>
<dbReference type="InterPro" id="IPR044878">
    <property type="entry name" value="UbiA_sf"/>
</dbReference>
<reference evidence="15" key="1">
    <citation type="journal article" date="2020" name="mSystems">
        <title>Genome- and Community-Level Interaction Insights into Carbon Utilization and Element Cycling Functions of Hydrothermarchaeota in Hydrothermal Sediment.</title>
        <authorList>
            <person name="Zhou Z."/>
            <person name="Liu Y."/>
            <person name="Xu W."/>
            <person name="Pan J."/>
            <person name="Luo Z.H."/>
            <person name="Li M."/>
        </authorList>
    </citation>
    <scope>NUCLEOTIDE SEQUENCE [LARGE SCALE GENOMIC DNA]</scope>
    <source>
        <strain evidence="15">SpSt-132</strain>
    </source>
</reference>
<comment type="caution">
    <text evidence="15">The sequence shown here is derived from an EMBL/GenBank/DDBJ whole genome shotgun (WGS) entry which is preliminary data.</text>
</comment>
<dbReference type="FunFam" id="1.10.357.140:FF:000001">
    <property type="entry name" value="Protoheme IX farnesyltransferase"/>
    <property type="match status" value="1"/>
</dbReference>
<comment type="pathway">
    <text evidence="2 14">Porphyrin-containing compound metabolism; heme O biosynthesis; heme O from protoheme: step 1/1.</text>
</comment>
<dbReference type="GO" id="GO:0008495">
    <property type="term" value="F:protoheme IX farnesyltransferase activity"/>
    <property type="evidence" value="ECO:0007669"/>
    <property type="project" value="UniProtKB-UniRule"/>
</dbReference>
<evidence type="ECO:0000256" key="4">
    <source>
        <dbReference type="ARBA" id="ARBA00022475"/>
    </source>
</evidence>
<keyword evidence="9 14" id="KW-0472">Membrane</keyword>
<proteinExistence type="inferred from homology"/>
<evidence type="ECO:0000313" key="15">
    <source>
        <dbReference type="EMBL" id="HEW45744.1"/>
    </source>
</evidence>
<evidence type="ECO:0000256" key="6">
    <source>
        <dbReference type="ARBA" id="ARBA00022692"/>
    </source>
</evidence>
<evidence type="ECO:0000256" key="8">
    <source>
        <dbReference type="ARBA" id="ARBA00023133"/>
    </source>
</evidence>
<feature type="transmembrane region" description="Helical" evidence="14">
    <location>
        <begin position="21"/>
        <end position="39"/>
    </location>
</feature>
<comment type="miscellaneous">
    <text evidence="14">Carbon 2 of the heme B porphyrin ring is defined according to the Fischer nomenclature.</text>
</comment>
<evidence type="ECO:0000256" key="9">
    <source>
        <dbReference type="ARBA" id="ARBA00023136"/>
    </source>
</evidence>
<dbReference type="InterPro" id="IPR006369">
    <property type="entry name" value="Protohaem_IX_farnesylTrfase"/>
</dbReference>
<dbReference type="GO" id="GO:0048034">
    <property type="term" value="P:heme O biosynthetic process"/>
    <property type="evidence" value="ECO:0007669"/>
    <property type="project" value="UniProtKB-UniRule"/>
</dbReference>
<sequence length="292" mass="32427">MVSKALIYSNILKDYLVLTKPGIVLLVLITTLTGMYFAQRGFPDPWLVFWTLLGTGLASAGSAVLNHFFDKDIDALMNRTKSRPLPSGSINPKSAFIFGLALLILSMIILASKVNLLTTFFVFLASFFYVVVYTLALKRKSPLATEIGGISGSLPPVIGYASVRGEVGFEALILFLIMFMWQPPHFWVLAIKYAEDYKRAGIPTLPVAKGIKHTKVKTLIYTASLLPLSLLPSIYGIAGHIYFISALILSSLYLILTLKFVLSKKPNGVFLFFYSVLYIALLFSVMVFDMRR</sequence>
<evidence type="ECO:0000256" key="7">
    <source>
        <dbReference type="ARBA" id="ARBA00022989"/>
    </source>
</evidence>
<dbReference type="CDD" id="cd13957">
    <property type="entry name" value="PT_UbiA_Cox10"/>
    <property type="match status" value="1"/>
</dbReference>
<dbReference type="UniPathway" id="UPA00834">
    <property type="reaction ID" value="UER00712"/>
</dbReference>
<accession>A0A7C2Z5L5</accession>
<protein>
    <recommendedName>
        <fullName evidence="11 14">Protoheme IX farnesyltransferase</fullName>
        <ecNumber evidence="3 14">2.5.1.141</ecNumber>
    </recommendedName>
    <alternativeName>
        <fullName evidence="12 14">Heme B farnesyltransferase</fullName>
    </alternativeName>
    <alternativeName>
        <fullName evidence="10 14">Heme O synthase</fullName>
    </alternativeName>
</protein>
<keyword evidence="4 14" id="KW-1003">Cell membrane</keyword>
<evidence type="ECO:0000256" key="12">
    <source>
        <dbReference type="ARBA" id="ARBA00042475"/>
    </source>
</evidence>
<comment type="function">
    <text evidence="14">Converts heme B (protoheme IX) to heme O by substitution of the vinyl group on carbon 2 of heme B porphyrin ring with a hydroxyethyl farnesyl side group.</text>
</comment>
<feature type="transmembrane region" description="Helical" evidence="14">
    <location>
        <begin position="269"/>
        <end position="288"/>
    </location>
</feature>
<dbReference type="HAMAP" id="MF_00154">
    <property type="entry name" value="CyoE_CtaB"/>
    <property type="match status" value="1"/>
</dbReference>
<comment type="subcellular location">
    <subcellularLocation>
        <location evidence="1 14">Cell membrane</location>
        <topology evidence="1 14">Multi-pass membrane protein</topology>
    </subcellularLocation>
</comment>
<evidence type="ECO:0000256" key="10">
    <source>
        <dbReference type="ARBA" id="ARBA00030253"/>
    </source>
</evidence>
<feature type="transmembrane region" description="Helical" evidence="14">
    <location>
        <begin position="45"/>
        <end position="69"/>
    </location>
</feature>
<dbReference type="PANTHER" id="PTHR43448">
    <property type="entry name" value="PROTOHEME IX FARNESYLTRANSFERASE, MITOCHONDRIAL"/>
    <property type="match status" value="1"/>
</dbReference>
<dbReference type="GO" id="GO:0005886">
    <property type="term" value="C:plasma membrane"/>
    <property type="evidence" value="ECO:0007669"/>
    <property type="project" value="UniProtKB-SubCell"/>
</dbReference>
<dbReference type="EC" id="2.5.1.141" evidence="3 14"/>
<evidence type="ECO:0000256" key="13">
    <source>
        <dbReference type="ARBA" id="ARBA00047690"/>
    </source>
</evidence>
<gene>
    <name evidence="15" type="primary">cyoE</name>
    <name evidence="14" type="synonym">ctaB</name>
    <name evidence="15" type="ORF">ENO47_03620</name>
</gene>
<dbReference type="PROSITE" id="PS00943">
    <property type="entry name" value="UBIA"/>
    <property type="match status" value="1"/>
</dbReference>
<evidence type="ECO:0000256" key="3">
    <source>
        <dbReference type="ARBA" id="ARBA00012292"/>
    </source>
</evidence>
<keyword evidence="8 14" id="KW-0350">Heme biosynthesis</keyword>
<feature type="transmembrane region" description="Helical" evidence="14">
    <location>
        <begin position="90"/>
        <end position="110"/>
    </location>
</feature>
<dbReference type="InterPro" id="IPR030470">
    <property type="entry name" value="UbiA_prenylTrfase_CS"/>
</dbReference>
<comment type="similarity">
    <text evidence="14">Belongs to the UbiA prenyltransferase family. Protoheme IX farnesyltransferase subfamily.</text>
</comment>
<dbReference type="NCBIfam" id="TIGR01473">
    <property type="entry name" value="cyoE_ctaB"/>
    <property type="match status" value="1"/>
</dbReference>
<dbReference type="Pfam" id="PF01040">
    <property type="entry name" value="UbiA"/>
    <property type="match status" value="1"/>
</dbReference>
<dbReference type="Gene3D" id="1.10.357.140">
    <property type="entry name" value="UbiA prenyltransferase"/>
    <property type="match status" value="1"/>
</dbReference>
<keyword evidence="5 14" id="KW-0808">Transferase</keyword>
<keyword evidence="7 14" id="KW-1133">Transmembrane helix</keyword>
<feature type="transmembrane region" description="Helical" evidence="14">
    <location>
        <begin position="116"/>
        <end position="136"/>
    </location>
</feature>
<dbReference type="AlphaFoldDB" id="A0A7C2Z5L5"/>
<dbReference type="NCBIfam" id="NF003349">
    <property type="entry name" value="PRK04375.1-2"/>
    <property type="match status" value="1"/>
</dbReference>
<evidence type="ECO:0000256" key="2">
    <source>
        <dbReference type="ARBA" id="ARBA00004919"/>
    </source>
</evidence>
<evidence type="ECO:0000256" key="11">
    <source>
        <dbReference type="ARBA" id="ARBA00040810"/>
    </source>
</evidence>
<dbReference type="InterPro" id="IPR000537">
    <property type="entry name" value="UbiA_prenyltransferase"/>
</dbReference>
<keyword evidence="6 14" id="KW-0812">Transmembrane</keyword>